<evidence type="ECO:0000313" key="16">
    <source>
        <dbReference type="EMBL" id="ESP00814.1"/>
    </source>
</evidence>
<evidence type="ECO:0000256" key="5">
    <source>
        <dbReference type="ARBA" id="ARBA00022741"/>
    </source>
</evidence>
<dbReference type="GO" id="GO:0035556">
    <property type="term" value="P:intracellular signal transduction"/>
    <property type="evidence" value="ECO:0007669"/>
    <property type="project" value="UniProtKB-ARBA"/>
</dbReference>
<dbReference type="GO" id="GO:0004674">
    <property type="term" value="F:protein serine/threonine kinase activity"/>
    <property type="evidence" value="ECO:0007669"/>
    <property type="project" value="UniProtKB-KW"/>
</dbReference>
<evidence type="ECO:0000256" key="3">
    <source>
        <dbReference type="ARBA" id="ARBA00022527"/>
    </source>
</evidence>
<evidence type="ECO:0000313" key="17">
    <source>
        <dbReference type="Proteomes" id="UP000030746"/>
    </source>
</evidence>
<dbReference type="GeneID" id="20251705"/>
<evidence type="ECO:0000256" key="9">
    <source>
        <dbReference type="ARBA" id="ARBA00048679"/>
    </source>
</evidence>
<keyword evidence="17" id="KW-1185">Reference proteome</keyword>
<dbReference type="PROSITE" id="PS50011">
    <property type="entry name" value="PROTEIN_KINASE_DOM"/>
    <property type="match status" value="1"/>
</dbReference>
<dbReference type="InterPro" id="IPR011009">
    <property type="entry name" value="Kinase-like_dom_sf"/>
</dbReference>
<dbReference type="PANTHER" id="PTHR11584">
    <property type="entry name" value="SERINE/THREONINE PROTEIN KINASE"/>
    <property type="match status" value="1"/>
</dbReference>
<dbReference type="EMBL" id="KB200665">
    <property type="protein sequence ID" value="ESP00814.1"/>
    <property type="molecule type" value="Genomic_DNA"/>
</dbReference>
<keyword evidence="3 13" id="KW-0723">Serine/threonine-protein kinase</keyword>
<accession>V4A9Z2</accession>
<evidence type="ECO:0000256" key="11">
    <source>
        <dbReference type="ARBA" id="ARBA00080573"/>
    </source>
</evidence>
<keyword evidence="14" id="KW-0175">Coiled coil</keyword>
<keyword evidence="6" id="KW-0418">Kinase</keyword>
<evidence type="ECO:0000256" key="10">
    <source>
        <dbReference type="ARBA" id="ARBA00069016"/>
    </source>
</evidence>
<evidence type="ECO:0000256" key="7">
    <source>
        <dbReference type="ARBA" id="ARBA00022840"/>
    </source>
</evidence>
<protein>
    <recommendedName>
        <fullName evidence="10">Mitogen-activated protein kinase kinase kinase 19</fullName>
        <ecNumber evidence="2">2.7.11.1</ecNumber>
    </recommendedName>
    <alternativeName>
        <fullName evidence="11">SPS1/STE20-related protein kinase YSK4</fullName>
    </alternativeName>
</protein>
<dbReference type="AlphaFoldDB" id="V4A9Z2"/>
<keyword evidence="4" id="KW-0808">Transferase</keyword>
<proteinExistence type="inferred from homology"/>
<evidence type="ECO:0000256" key="13">
    <source>
        <dbReference type="RuleBase" id="RU000304"/>
    </source>
</evidence>
<comment type="similarity">
    <text evidence="1">Belongs to the protein kinase superfamily. STE Ser/Thr protein kinase family. STE20 subfamily.</text>
</comment>
<dbReference type="HOGENOM" id="CLU_000288_63_23_1"/>
<evidence type="ECO:0000256" key="12">
    <source>
        <dbReference type="PROSITE-ProRule" id="PRU10141"/>
    </source>
</evidence>
<organism evidence="16 17">
    <name type="scientific">Lottia gigantea</name>
    <name type="common">Giant owl limpet</name>
    <dbReference type="NCBI Taxonomy" id="225164"/>
    <lineage>
        <taxon>Eukaryota</taxon>
        <taxon>Metazoa</taxon>
        <taxon>Spiralia</taxon>
        <taxon>Lophotrochozoa</taxon>
        <taxon>Mollusca</taxon>
        <taxon>Gastropoda</taxon>
        <taxon>Patellogastropoda</taxon>
        <taxon>Lottioidea</taxon>
        <taxon>Lottiidae</taxon>
        <taxon>Lottia</taxon>
    </lineage>
</organism>
<gene>
    <name evidence="16" type="ORF">LOTGIDRAFT_64389</name>
</gene>
<keyword evidence="5 12" id="KW-0547">Nucleotide-binding</keyword>
<dbReference type="PANTHER" id="PTHR11584:SF369">
    <property type="entry name" value="MITOGEN-ACTIVATED PROTEIN KINASE KINASE KINASE 19-RELATED"/>
    <property type="match status" value="1"/>
</dbReference>
<dbReference type="InterPro" id="IPR017441">
    <property type="entry name" value="Protein_kinase_ATP_BS"/>
</dbReference>
<dbReference type="Pfam" id="PF00069">
    <property type="entry name" value="Pkinase"/>
    <property type="match status" value="1"/>
</dbReference>
<feature type="non-terminal residue" evidence="16">
    <location>
        <position position="265"/>
    </location>
</feature>
<dbReference type="OMA" id="IEYMAGG"/>
<dbReference type="CDD" id="cd06631">
    <property type="entry name" value="STKc_YSK4"/>
    <property type="match status" value="1"/>
</dbReference>
<dbReference type="SMART" id="SM00220">
    <property type="entry name" value="S_TKc"/>
    <property type="match status" value="1"/>
</dbReference>
<dbReference type="PIRSF" id="PIRSF000654">
    <property type="entry name" value="Integrin-linked_kinase"/>
    <property type="match status" value="1"/>
</dbReference>
<comment type="catalytic activity">
    <reaction evidence="8">
        <text>L-threonyl-[protein] + ATP = O-phospho-L-threonyl-[protein] + ADP + H(+)</text>
        <dbReference type="Rhea" id="RHEA:46608"/>
        <dbReference type="Rhea" id="RHEA-COMP:11060"/>
        <dbReference type="Rhea" id="RHEA-COMP:11605"/>
        <dbReference type="ChEBI" id="CHEBI:15378"/>
        <dbReference type="ChEBI" id="CHEBI:30013"/>
        <dbReference type="ChEBI" id="CHEBI:30616"/>
        <dbReference type="ChEBI" id="CHEBI:61977"/>
        <dbReference type="ChEBI" id="CHEBI:456216"/>
        <dbReference type="EC" id="2.7.11.1"/>
    </reaction>
</comment>
<sequence>ASQWKKGNILGKGAFGTVWCGLTNEGELIAVKQIELNSMDIEKAHREYEKVQEEVELLKNLKHKNIVGYLGTSFEDSIVSIFMQFVPGGSLANVLARFGALEESVFRRYTRQILEGVEYLHQNDVIHRDIKGGNVMLMPNGIIKLIDFGCAKRLCFNLSMSQTQILKSMKGTPYWMAPEVVSETGHGKKSDIWSIGCTVFEMATRKPPWSNMNPMAAIFAIGSDKPVPQLSESFSVLARQFVNACLTRDQNERLSATELLSHPFI</sequence>
<feature type="coiled-coil region" evidence="14">
    <location>
        <begin position="34"/>
        <end position="61"/>
    </location>
</feature>
<dbReference type="STRING" id="225164.V4A9Z2"/>
<reference evidence="16 17" key="1">
    <citation type="journal article" date="2013" name="Nature">
        <title>Insights into bilaterian evolution from three spiralian genomes.</title>
        <authorList>
            <person name="Simakov O."/>
            <person name="Marletaz F."/>
            <person name="Cho S.J."/>
            <person name="Edsinger-Gonzales E."/>
            <person name="Havlak P."/>
            <person name="Hellsten U."/>
            <person name="Kuo D.H."/>
            <person name="Larsson T."/>
            <person name="Lv J."/>
            <person name="Arendt D."/>
            <person name="Savage R."/>
            <person name="Osoegawa K."/>
            <person name="de Jong P."/>
            <person name="Grimwood J."/>
            <person name="Chapman J.A."/>
            <person name="Shapiro H."/>
            <person name="Aerts A."/>
            <person name="Otillar R.P."/>
            <person name="Terry A.Y."/>
            <person name="Boore J.L."/>
            <person name="Grigoriev I.V."/>
            <person name="Lindberg D.R."/>
            <person name="Seaver E.C."/>
            <person name="Weisblat D.A."/>
            <person name="Putnam N.H."/>
            <person name="Rokhsar D.S."/>
        </authorList>
    </citation>
    <scope>NUCLEOTIDE SEQUENCE [LARGE SCALE GENOMIC DNA]</scope>
</reference>
<dbReference type="SUPFAM" id="SSF56112">
    <property type="entry name" value="Protein kinase-like (PK-like)"/>
    <property type="match status" value="1"/>
</dbReference>
<evidence type="ECO:0000256" key="6">
    <source>
        <dbReference type="ARBA" id="ARBA00022777"/>
    </source>
</evidence>
<dbReference type="InterPro" id="IPR000719">
    <property type="entry name" value="Prot_kinase_dom"/>
</dbReference>
<dbReference type="EC" id="2.7.11.1" evidence="2"/>
<dbReference type="RefSeq" id="XP_009048520.1">
    <property type="nucleotide sequence ID" value="XM_009050272.1"/>
</dbReference>
<dbReference type="Proteomes" id="UP000030746">
    <property type="component" value="Unassembled WGS sequence"/>
</dbReference>
<dbReference type="CTD" id="20251705"/>
<dbReference type="GO" id="GO:0005524">
    <property type="term" value="F:ATP binding"/>
    <property type="evidence" value="ECO:0007669"/>
    <property type="project" value="UniProtKB-UniRule"/>
</dbReference>
<dbReference type="InterPro" id="IPR008271">
    <property type="entry name" value="Ser/Thr_kinase_AS"/>
</dbReference>
<dbReference type="FunFam" id="1.10.510.10:FF:000331">
    <property type="entry name" value="Mitogen-activated protein kinase kinase kinase 19"/>
    <property type="match status" value="1"/>
</dbReference>
<dbReference type="PROSITE" id="PS00108">
    <property type="entry name" value="PROTEIN_KINASE_ST"/>
    <property type="match status" value="1"/>
</dbReference>
<feature type="non-terminal residue" evidence="16">
    <location>
        <position position="1"/>
    </location>
</feature>
<evidence type="ECO:0000256" key="14">
    <source>
        <dbReference type="SAM" id="Coils"/>
    </source>
</evidence>
<name>V4A9Z2_LOTGI</name>
<evidence type="ECO:0000256" key="2">
    <source>
        <dbReference type="ARBA" id="ARBA00012513"/>
    </source>
</evidence>
<evidence type="ECO:0000256" key="1">
    <source>
        <dbReference type="ARBA" id="ARBA00008874"/>
    </source>
</evidence>
<dbReference type="KEGG" id="lgi:LOTGIDRAFT_64389"/>
<feature type="domain" description="Protein kinase" evidence="15">
    <location>
        <begin position="4"/>
        <end position="265"/>
    </location>
</feature>
<evidence type="ECO:0000256" key="8">
    <source>
        <dbReference type="ARBA" id="ARBA00047899"/>
    </source>
</evidence>
<dbReference type="Gene3D" id="1.10.510.10">
    <property type="entry name" value="Transferase(Phosphotransferase) domain 1"/>
    <property type="match status" value="1"/>
</dbReference>
<comment type="catalytic activity">
    <reaction evidence="9">
        <text>L-seryl-[protein] + ATP = O-phospho-L-seryl-[protein] + ADP + H(+)</text>
        <dbReference type="Rhea" id="RHEA:17989"/>
        <dbReference type="Rhea" id="RHEA-COMP:9863"/>
        <dbReference type="Rhea" id="RHEA-COMP:11604"/>
        <dbReference type="ChEBI" id="CHEBI:15378"/>
        <dbReference type="ChEBI" id="CHEBI:29999"/>
        <dbReference type="ChEBI" id="CHEBI:30616"/>
        <dbReference type="ChEBI" id="CHEBI:83421"/>
        <dbReference type="ChEBI" id="CHEBI:456216"/>
        <dbReference type="EC" id="2.7.11.1"/>
    </reaction>
</comment>
<dbReference type="OrthoDB" id="10020384at2759"/>
<evidence type="ECO:0000256" key="4">
    <source>
        <dbReference type="ARBA" id="ARBA00022679"/>
    </source>
</evidence>
<evidence type="ECO:0000259" key="15">
    <source>
        <dbReference type="PROSITE" id="PS50011"/>
    </source>
</evidence>
<feature type="binding site" evidence="12">
    <location>
        <position position="32"/>
    </location>
    <ligand>
        <name>ATP</name>
        <dbReference type="ChEBI" id="CHEBI:30616"/>
    </ligand>
</feature>
<keyword evidence="7 12" id="KW-0067">ATP-binding</keyword>
<dbReference type="PROSITE" id="PS00107">
    <property type="entry name" value="PROTEIN_KINASE_ATP"/>
    <property type="match status" value="1"/>
</dbReference>